<evidence type="ECO:0000313" key="11">
    <source>
        <dbReference type="Proteomes" id="UP000228380"/>
    </source>
</evidence>
<dbReference type="SUPFAM" id="SSF48264">
    <property type="entry name" value="Cytochrome P450"/>
    <property type="match status" value="1"/>
</dbReference>
<evidence type="ECO:0000256" key="5">
    <source>
        <dbReference type="ARBA" id="ARBA00023002"/>
    </source>
</evidence>
<keyword evidence="7 9" id="KW-0503">Monooxygenase</keyword>
<dbReference type="AlphaFoldDB" id="A0A8B7C949"/>
<dbReference type="GO" id="GO:0004497">
    <property type="term" value="F:monooxygenase activity"/>
    <property type="evidence" value="ECO:0007669"/>
    <property type="project" value="UniProtKB-KW"/>
</dbReference>
<dbReference type="PANTHER" id="PTHR47955">
    <property type="entry name" value="CYTOCHROME P450 FAMILY 71 PROTEIN"/>
    <property type="match status" value="1"/>
</dbReference>
<dbReference type="RefSeq" id="XP_008794219.3">
    <property type="nucleotide sequence ID" value="XM_008795997.3"/>
</dbReference>
<dbReference type="GO" id="GO:0020037">
    <property type="term" value="F:heme binding"/>
    <property type="evidence" value="ECO:0007669"/>
    <property type="project" value="InterPro"/>
</dbReference>
<evidence type="ECO:0000256" key="3">
    <source>
        <dbReference type="ARBA" id="ARBA00022617"/>
    </source>
</evidence>
<comment type="cofactor">
    <cofactor evidence="1 8">
        <name>heme</name>
        <dbReference type="ChEBI" id="CHEBI:30413"/>
    </cofactor>
</comment>
<reference evidence="11" key="1">
    <citation type="journal article" date="2019" name="Nat. Commun.">
        <title>Genome-wide association mapping of date palm fruit traits.</title>
        <authorList>
            <person name="Hazzouri K.M."/>
            <person name="Gros-Balthazard M."/>
            <person name="Flowers J.M."/>
            <person name="Copetti D."/>
            <person name="Lemansour A."/>
            <person name="Lebrun M."/>
            <person name="Masmoudi K."/>
            <person name="Ferrand S."/>
            <person name="Dhar M.I."/>
            <person name="Fresquez Z.A."/>
            <person name="Rosas U."/>
            <person name="Zhang J."/>
            <person name="Talag J."/>
            <person name="Lee S."/>
            <person name="Kudrna D."/>
            <person name="Powell R.F."/>
            <person name="Leitch I.J."/>
            <person name="Krueger R.R."/>
            <person name="Wing R.A."/>
            <person name="Amiri K.M.A."/>
            <person name="Purugganan M.D."/>
        </authorList>
    </citation>
    <scope>NUCLEOTIDE SEQUENCE [LARGE SCALE GENOMIC DNA]</scope>
    <source>
        <strain evidence="11">cv. Khalas</strain>
    </source>
</reference>
<dbReference type="PRINTS" id="PR00463">
    <property type="entry name" value="EP450I"/>
</dbReference>
<feature type="chain" id="PRO_5034933151" evidence="10">
    <location>
        <begin position="26"/>
        <end position="501"/>
    </location>
</feature>
<name>A0A8B7C949_PHODC</name>
<evidence type="ECO:0000256" key="7">
    <source>
        <dbReference type="ARBA" id="ARBA00023033"/>
    </source>
</evidence>
<evidence type="ECO:0000256" key="2">
    <source>
        <dbReference type="ARBA" id="ARBA00010617"/>
    </source>
</evidence>
<keyword evidence="3 8" id="KW-0349">Heme</keyword>
<dbReference type="Pfam" id="PF00067">
    <property type="entry name" value="p450"/>
    <property type="match status" value="1"/>
</dbReference>
<dbReference type="CDD" id="cd11072">
    <property type="entry name" value="CYP71-like"/>
    <property type="match status" value="1"/>
</dbReference>
<evidence type="ECO:0000256" key="10">
    <source>
        <dbReference type="SAM" id="SignalP"/>
    </source>
</evidence>
<dbReference type="GO" id="GO:0005506">
    <property type="term" value="F:iron ion binding"/>
    <property type="evidence" value="ECO:0007669"/>
    <property type="project" value="InterPro"/>
</dbReference>
<dbReference type="KEGG" id="pda:103710325"/>
<evidence type="ECO:0000313" key="12">
    <source>
        <dbReference type="RefSeq" id="XP_008794219.3"/>
    </source>
</evidence>
<dbReference type="Gene3D" id="1.10.630.10">
    <property type="entry name" value="Cytochrome P450"/>
    <property type="match status" value="1"/>
</dbReference>
<reference evidence="12" key="2">
    <citation type="submission" date="2025-08" db="UniProtKB">
        <authorList>
            <consortium name="RefSeq"/>
        </authorList>
    </citation>
    <scope>IDENTIFICATION</scope>
    <source>
        <tissue evidence="12">Young leaves</tissue>
    </source>
</reference>
<protein>
    <submittedName>
        <fullName evidence="12">Premnaspirodiene oxygenase-like</fullName>
    </submittedName>
</protein>
<evidence type="ECO:0000256" key="9">
    <source>
        <dbReference type="RuleBase" id="RU000461"/>
    </source>
</evidence>
<organism evidence="11 12">
    <name type="scientific">Phoenix dactylifera</name>
    <name type="common">Date palm</name>
    <dbReference type="NCBI Taxonomy" id="42345"/>
    <lineage>
        <taxon>Eukaryota</taxon>
        <taxon>Viridiplantae</taxon>
        <taxon>Streptophyta</taxon>
        <taxon>Embryophyta</taxon>
        <taxon>Tracheophyta</taxon>
        <taxon>Spermatophyta</taxon>
        <taxon>Magnoliopsida</taxon>
        <taxon>Liliopsida</taxon>
        <taxon>Arecaceae</taxon>
        <taxon>Coryphoideae</taxon>
        <taxon>Phoeniceae</taxon>
        <taxon>Phoenix</taxon>
    </lineage>
</organism>
<accession>A0A8B7C949</accession>
<dbReference type="InterPro" id="IPR002401">
    <property type="entry name" value="Cyt_P450_E_grp-I"/>
</dbReference>
<dbReference type="GO" id="GO:0016114">
    <property type="term" value="P:terpenoid biosynthetic process"/>
    <property type="evidence" value="ECO:0007669"/>
    <property type="project" value="UniProtKB-ARBA"/>
</dbReference>
<dbReference type="InterPro" id="IPR017972">
    <property type="entry name" value="Cyt_P450_CS"/>
</dbReference>
<feature type="signal peptide" evidence="10">
    <location>
        <begin position="1"/>
        <end position="25"/>
    </location>
</feature>
<dbReference type="PROSITE" id="PS00086">
    <property type="entry name" value="CYTOCHROME_P450"/>
    <property type="match status" value="1"/>
</dbReference>
<keyword evidence="5 9" id="KW-0560">Oxidoreductase</keyword>
<dbReference type="GeneID" id="103710325"/>
<evidence type="ECO:0000256" key="8">
    <source>
        <dbReference type="PIRSR" id="PIRSR602401-1"/>
    </source>
</evidence>
<sequence>MEIFNVSMFLISFLLLLFLNVKRFARRADPKLPRGPWKLPIIGSIHHLVGSLPHRSLRDLSTKHGPLMLLKLGEVNTLVVSSPEGAREIMKTHDITFANRPMLVGIKISTYGGKDLVFAPYGDYWRELRKMCVLELLSFKRVQSFRSIREEEVFNLIRSISSMNNNGSSLVNLTKKLFMLTNDIIMRAAIGNKCKDQNALLVALTEMAHLSGGFDLADLFPSSFLASLISRVAPKMKMYHEKVDRILDDIIRDHLERKKASLVEEDLLDVLLRVHEEGGLPFALTMDAVKAVTLDMLAGGSESAFSTLDWAMAELMRNPEVMKKAQSEVREVLGREVKVTEGEITELNYLKLVLKETLRLHPPIPLLVPRECREKVEVLGYEIPEKTRVIVNVWALGRDPKIWDDAEEFKPERFDGSKIDFKGTNFEYLPFGAGRRMCPGITFGLANMELALACLLYYYNWELADGMLPGDMDMAESSGVAARRKSELCLRAIPYISCPME</sequence>
<keyword evidence="11" id="KW-1185">Reference proteome</keyword>
<feature type="binding site" description="axial binding residue" evidence="8">
    <location>
        <position position="438"/>
    </location>
    <ligand>
        <name>heme</name>
        <dbReference type="ChEBI" id="CHEBI:30413"/>
    </ligand>
    <ligandPart>
        <name>Fe</name>
        <dbReference type="ChEBI" id="CHEBI:18248"/>
    </ligandPart>
</feature>
<proteinExistence type="inferred from homology"/>
<dbReference type="GO" id="GO:0016705">
    <property type="term" value="F:oxidoreductase activity, acting on paired donors, with incorporation or reduction of molecular oxygen"/>
    <property type="evidence" value="ECO:0007669"/>
    <property type="project" value="InterPro"/>
</dbReference>
<comment type="similarity">
    <text evidence="2 9">Belongs to the cytochrome P450 family.</text>
</comment>
<dbReference type="InterPro" id="IPR001128">
    <property type="entry name" value="Cyt_P450"/>
</dbReference>
<dbReference type="PANTHER" id="PTHR47955:SF19">
    <property type="entry name" value="CYTOCHROME P450 71A9-LIKE ISOFORM X1"/>
    <property type="match status" value="1"/>
</dbReference>
<dbReference type="FunFam" id="1.10.630.10:FF:000008">
    <property type="entry name" value="Cytochrome P450 71D8"/>
    <property type="match status" value="1"/>
</dbReference>
<keyword evidence="10" id="KW-0732">Signal</keyword>
<evidence type="ECO:0000256" key="1">
    <source>
        <dbReference type="ARBA" id="ARBA00001971"/>
    </source>
</evidence>
<evidence type="ECO:0000256" key="4">
    <source>
        <dbReference type="ARBA" id="ARBA00022723"/>
    </source>
</evidence>
<dbReference type="Proteomes" id="UP000228380">
    <property type="component" value="Chromosome 5"/>
</dbReference>
<gene>
    <name evidence="12" type="primary">LOC103710325</name>
</gene>
<keyword evidence="4 8" id="KW-0479">Metal-binding</keyword>
<keyword evidence="6 8" id="KW-0408">Iron</keyword>
<dbReference type="OrthoDB" id="765152at2759"/>
<dbReference type="InterPro" id="IPR036396">
    <property type="entry name" value="Cyt_P450_sf"/>
</dbReference>
<evidence type="ECO:0000256" key="6">
    <source>
        <dbReference type="ARBA" id="ARBA00023004"/>
    </source>
</evidence>
<dbReference type="PRINTS" id="PR00385">
    <property type="entry name" value="P450"/>
</dbReference>